<dbReference type="Pfam" id="PF21694">
    <property type="entry name" value="DNA_pol3_delta_C"/>
    <property type="match status" value="1"/>
</dbReference>
<dbReference type="EC" id="2.7.7.7" evidence="1"/>
<dbReference type="GO" id="GO:0003677">
    <property type="term" value="F:DNA binding"/>
    <property type="evidence" value="ECO:0007669"/>
    <property type="project" value="InterPro"/>
</dbReference>
<keyword evidence="5" id="KW-0235">DNA replication</keyword>
<reference evidence="11 12" key="1">
    <citation type="journal article" date="2019" name="Int. J. Syst. Evol. Microbiol.">
        <title>Clostridium fermenticellae sp. nov., isolated from the mud in a fermentation cellar for the production of the Chinese liquor, baijiu.</title>
        <authorList>
            <person name="Xu P.X."/>
            <person name="Chai L.J."/>
            <person name="Qiu T."/>
            <person name="Zhang X.J."/>
            <person name="Lu Z.M."/>
            <person name="Xiao C."/>
            <person name="Wang S.T."/>
            <person name="Shen C.H."/>
            <person name="Shi J.S."/>
            <person name="Xu Z.H."/>
        </authorList>
    </citation>
    <scope>NUCLEOTIDE SEQUENCE [LARGE SCALE GENOMIC DNA]</scope>
    <source>
        <strain evidence="11 12">JN500901</strain>
    </source>
</reference>
<dbReference type="InterPro" id="IPR005790">
    <property type="entry name" value="DNA_polIII_delta"/>
</dbReference>
<dbReference type="GO" id="GO:0003887">
    <property type="term" value="F:DNA-directed DNA polymerase activity"/>
    <property type="evidence" value="ECO:0007669"/>
    <property type="project" value="UniProtKB-KW"/>
</dbReference>
<organism evidence="11 12">
    <name type="scientific">Clostridium fermenticellae</name>
    <dbReference type="NCBI Taxonomy" id="2068654"/>
    <lineage>
        <taxon>Bacteria</taxon>
        <taxon>Bacillati</taxon>
        <taxon>Bacillota</taxon>
        <taxon>Clostridia</taxon>
        <taxon>Eubacteriales</taxon>
        <taxon>Clostridiaceae</taxon>
        <taxon>Clostridium</taxon>
    </lineage>
</organism>
<dbReference type="SUPFAM" id="SSF48019">
    <property type="entry name" value="post-AAA+ oligomerization domain-like"/>
    <property type="match status" value="1"/>
</dbReference>
<comment type="similarity">
    <text evidence="7">Belongs to the DNA polymerase HolA subunit family.</text>
</comment>
<dbReference type="Proteomes" id="UP000266301">
    <property type="component" value="Chromosome"/>
</dbReference>
<dbReference type="Pfam" id="PF06144">
    <property type="entry name" value="DNA_pol3_delta"/>
    <property type="match status" value="1"/>
</dbReference>
<dbReference type="GO" id="GO:0009360">
    <property type="term" value="C:DNA polymerase III complex"/>
    <property type="evidence" value="ECO:0007669"/>
    <property type="project" value="InterPro"/>
</dbReference>
<accession>A0A386H5G8</accession>
<evidence type="ECO:0000256" key="8">
    <source>
        <dbReference type="ARBA" id="ARBA00049244"/>
    </source>
</evidence>
<keyword evidence="4 11" id="KW-0548">Nucleotidyltransferase</keyword>
<evidence type="ECO:0000256" key="7">
    <source>
        <dbReference type="ARBA" id="ARBA00034754"/>
    </source>
</evidence>
<dbReference type="InterPro" id="IPR027417">
    <property type="entry name" value="P-loop_NTPase"/>
</dbReference>
<keyword evidence="6" id="KW-0239">DNA-directed DNA polymerase</keyword>
<dbReference type="EMBL" id="CP032416">
    <property type="protein sequence ID" value="AYD40997.1"/>
    <property type="molecule type" value="Genomic_DNA"/>
</dbReference>
<dbReference type="NCBIfam" id="TIGR01128">
    <property type="entry name" value="holA"/>
    <property type="match status" value="1"/>
</dbReference>
<keyword evidence="3 11" id="KW-0808">Transferase</keyword>
<dbReference type="RefSeq" id="WP_119973475.1">
    <property type="nucleotide sequence ID" value="NZ_CP032416.1"/>
</dbReference>
<evidence type="ECO:0000256" key="1">
    <source>
        <dbReference type="ARBA" id="ARBA00012417"/>
    </source>
</evidence>
<feature type="domain" description="DNA polymerase III delta N-terminal" evidence="9">
    <location>
        <begin position="20"/>
        <end position="150"/>
    </location>
</feature>
<evidence type="ECO:0000256" key="4">
    <source>
        <dbReference type="ARBA" id="ARBA00022695"/>
    </source>
</evidence>
<feature type="domain" description="DNA polymerase III delta subunit-like C-terminal" evidence="10">
    <location>
        <begin position="224"/>
        <end position="343"/>
    </location>
</feature>
<evidence type="ECO:0000256" key="5">
    <source>
        <dbReference type="ARBA" id="ARBA00022705"/>
    </source>
</evidence>
<comment type="catalytic activity">
    <reaction evidence="8">
        <text>DNA(n) + a 2'-deoxyribonucleoside 5'-triphosphate = DNA(n+1) + diphosphate</text>
        <dbReference type="Rhea" id="RHEA:22508"/>
        <dbReference type="Rhea" id="RHEA-COMP:17339"/>
        <dbReference type="Rhea" id="RHEA-COMP:17340"/>
        <dbReference type="ChEBI" id="CHEBI:33019"/>
        <dbReference type="ChEBI" id="CHEBI:61560"/>
        <dbReference type="ChEBI" id="CHEBI:173112"/>
        <dbReference type="EC" id="2.7.7.7"/>
    </reaction>
</comment>
<evidence type="ECO:0000259" key="10">
    <source>
        <dbReference type="Pfam" id="PF21694"/>
    </source>
</evidence>
<dbReference type="GO" id="GO:0006261">
    <property type="term" value="P:DNA-templated DNA replication"/>
    <property type="evidence" value="ECO:0007669"/>
    <property type="project" value="TreeGrafter"/>
</dbReference>
<evidence type="ECO:0000256" key="2">
    <source>
        <dbReference type="ARBA" id="ARBA00017703"/>
    </source>
</evidence>
<dbReference type="KEGG" id="cfer:D4Z93_10875"/>
<dbReference type="AlphaFoldDB" id="A0A386H5G8"/>
<evidence type="ECO:0000313" key="11">
    <source>
        <dbReference type="EMBL" id="AYD40997.1"/>
    </source>
</evidence>
<evidence type="ECO:0000256" key="6">
    <source>
        <dbReference type="ARBA" id="ARBA00022932"/>
    </source>
</evidence>
<dbReference type="Gene3D" id="1.20.272.10">
    <property type="match status" value="1"/>
</dbReference>
<dbReference type="InterPro" id="IPR048466">
    <property type="entry name" value="DNA_pol3_delta-like_C"/>
</dbReference>
<evidence type="ECO:0000313" key="12">
    <source>
        <dbReference type="Proteomes" id="UP000266301"/>
    </source>
</evidence>
<sequence>MIDIFTLNENLKNGKAENCYLLCGSDEKLIKDTVNYIVDMNVDKNFRDLNYEEFDGTFIDSFEPVINACETMPLMSSKKVVLVYRASFLNDDKSGNPKLHGENAFKCIYNYLSDVPDHCILIFYDIFKSKRDKPGKRIYKLDKKICVVRADKIKGYQLESRVKEMFELRGKQIGRVELRIFCSLLKENDLNILENEVEKLCCYVLDEPITKDDIKVLFFKNNYDDIFDLTNPIANKKIKESIQVLNELIYKGEKIPYILNMIEKQFYKLLELKIMLHYKEKKQNIMRELNMRSDYAYEINVAQSKKFTFKQLKNAINLCLTAEERIKSSTIDPKTEMELLIINSIVYEK</sequence>
<dbReference type="Gene3D" id="3.40.50.300">
    <property type="entry name" value="P-loop containing nucleotide triphosphate hydrolases"/>
    <property type="match status" value="1"/>
</dbReference>
<dbReference type="Gene3D" id="1.10.8.60">
    <property type="match status" value="1"/>
</dbReference>
<evidence type="ECO:0000256" key="3">
    <source>
        <dbReference type="ARBA" id="ARBA00022679"/>
    </source>
</evidence>
<keyword evidence="12" id="KW-1185">Reference proteome</keyword>
<dbReference type="InterPro" id="IPR010372">
    <property type="entry name" value="DNA_pol3_delta_N"/>
</dbReference>
<dbReference type="SUPFAM" id="SSF52540">
    <property type="entry name" value="P-loop containing nucleoside triphosphate hydrolases"/>
    <property type="match status" value="1"/>
</dbReference>
<dbReference type="OrthoDB" id="9775929at2"/>
<dbReference type="PANTHER" id="PTHR34388">
    <property type="entry name" value="DNA POLYMERASE III SUBUNIT DELTA"/>
    <property type="match status" value="1"/>
</dbReference>
<evidence type="ECO:0000259" key="9">
    <source>
        <dbReference type="Pfam" id="PF06144"/>
    </source>
</evidence>
<gene>
    <name evidence="11" type="primary">holA</name>
    <name evidence="11" type="ORF">D4Z93_10875</name>
</gene>
<dbReference type="InterPro" id="IPR008921">
    <property type="entry name" value="DNA_pol3_clamp-load_cplx_C"/>
</dbReference>
<dbReference type="PANTHER" id="PTHR34388:SF1">
    <property type="entry name" value="DNA POLYMERASE III SUBUNIT DELTA"/>
    <property type="match status" value="1"/>
</dbReference>
<name>A0A386H5G8_9CLOT</name>
<protein>
    <recommendedName>
        <fullName evidence="2">DNA polymerase III subunit delta</fullName>
        <ecNumber evidence="1">2.7.7.7</ecNumber>
    </recommendedName>
</protein>
<proteinExistence type="inferred from homology"/>